<reference evidence="1" key="1">
    <citation type="journal article" date="2013" name="Environ. Microbiol.">
        <title>Seasonally variable intestinal metagenomes of the red palm weevil (Rhynchophorus ferrugineus).</title>
        <authorList>
            <person name="Jia S."/>
            <person name="Zhang X."/>
            <person name="Zhang G."/>
            <person name="Yin A."/>
            <person name="Zhang S."/>
            <person name="Li F."/>
            <person name="Wang L."/>
            <person name="Zhao D."/>
            <person name="Yun Q."/>
            <person name="Tala"/>
            <person name="Wang J."/>
            <person name="Sun G."/>
            <person name="Baabdullah M."/>
            <person name="Yu X."/>
            <person name="Hu S."/>
            <person name="Al-Mssallem I.S."/>
            <person name="Yu J."/>
        </authorList>
    </citation>
    <scope>NUCLEOTIDE SEQUENCE</scope>
</reference>
<organism evidence="1">
    <name type="scientific">uncultured Fibrobacter sp</name>
    <dbReference type="NCBI Taxonomy" id="261512"/>
    <lineage>
        <taxon>Bacteria</taxon>
        <taxon>Pseudomonadati</taxon>
        <taxon>Fibrobacterota</taxon>
        <taxon>Fibrobacteria</taxon>
        <taxon>Fibrobacterales</taxon>
        <taxon>Fibrobacteraceae</taxon>
        <taxon>Fibrobacter</taxon>
        <taxon>environmental samples</taxon>
    </lineage>
</organism>
<dbReference type="AlphaFoldDB" id="A0A060C8J0"/>
<sequence length="148" mass="15729">MVVLRLIREDLGSLLTSGNQAGGGGGYISGMGEMTGNMVSVTPPKENTDGVDGFACLDDTADYASICIGGNNTGTFNVQISGFPETFGTSVHATVERVVWTSKDTPVLSTSVISETSYSIVNDKVKVPVNIEDPYYAYRVYITPEEIS</sequence>
<accession>A0A060C8J0</accession>
<feature type="non-terminal residue" evidence="1">
    <location>
        <position position="148"/>
    </location>
</feature>
<proteinExistence type="predicted"/>
<name>A0A060C8J0_9BACT</name>
<protein>
    <submittedName>
        <fullName evidence="1">CAZy families CBM6|GH39 protein</fullName>
    </submittedName>
</protein>
<evidence type="ECO:0000313" key="1">
    <source>
        <dbReference type="EMBL" id="AIA89081.1"/>
    </source>
</evidence>
<dbReference type="EMBL" id="KF121789">
    <property type="protein sequence ID" value="AIA89081.1"/>
    <property type="molecule type" value="Genomic_DNA"/>
</dbReference>